<dbReference type="Proteomes" id="UP001232063">
    <property type="component" value="Unassembled WGS sequence"/>
</dbReference>
<dbReference type="InterPro" id="IPR036942">
    <property type="entry name" value="Beta-barrel_TonB_sf"/>
</dbReference>
<feature type="chain" id="PRO_5041970242" evidence="4">
    <location>
        <begin position="20"/>
        <end position="927"/>
    </location>
</feature>
<comment type="subcellular location">
    <subcellularLocation>
        <location evidence="1">Cell outer membrane</location>
    </subcellularLocation>
</comment>
<keyword evidence="2" id="KW-0472">Membrane</keyword>
<keyword evidence="4" id="KW-0732">Signal</keyword>
<evidence type="ECO:0000313" key="6">
    <source>
        <dbReference type="EMBL" id="MDJ1504278.1"/>
    </source>
</evidence>
<evidence type="ECO:0000256" key="4">
    <source>
        <dbReference type="SAM" id="SignalP"/>
    </source>
</evidence>
<keyword evidence="7" id="KW-1185">Reference proteome</keyword>
<protein>
    <submittedName>
        <fullName evidence="6">Outer membrane beta-barrel family protein</fullName>
    </submittedName>
</protein>
<dbReference type="Pfam" id="PF14905">
    <property type="entry name" value="OMP_b-brl_3"/>
    <property type="match status" value="2"/>
</dbReference>
<dbReference type="RefSeq" id="WP_314515394.1">
    <property type="nucleotide sequence ID" value="NZ_JASJOU010000011.1"/>
</dbReference>
<feature type="domain" description="Outer membrane protein beta-barrel" evidence="5">
    <location>
        <begin position="765"/>
        <end position="906"/>
    </location>
</feature>
<gene>
    <name evidence="6" type="ORF">QNI22_26705</name>
</gene>
<dbReference type="Pfam" id="PF13620">
    <property type="entry name" value="CarboxypepD_reg"/>
    <property type="match status" value="1"/>
</dbReference>
<feature type="signal peptide" evidence="4">
    <location>
        <begin position="1"/>
        <end position="19"/>
    </location>
</feature>
<name>A0AAE3RBC5_9BACT</name>
<dbReference type="InterPro" id="IPR041700">
    <property type="entry name" value="OMP_b-brl_3"/>
</dbReference>
<dbReference type="AlphaFoldDB" id="A0AAE3RBC5"/>
<dbReference type="GO" id="GO:0009279">
    <property type="term" value="C:cell outer membrane"/>
    <property type="evidence" value="ECO:0007669"/>
    <property type="project" value="UniProtKB-SubCell"/>
</dbReference>
<dbReference type="SUPFAM" id="SSF56935">
    <property type="entry name" value="Porins"/>
    <property type="match status" value="1"/>
</dbReference>
<evidence type="ECO:0000256" key="3">
    <source>
        <dbReference type="ARBA" id="ARBA00023237"/>
    </source>
</evidence>
<evidence type="ECO:0000256" key="2">
    <source>
        <dbReference type="ARBA" id="ARBA00023136"/>
    </source>
</evidence>
<organism evidence="6 7">
    <name type="scientific">Xanthocytophaga agilis</name>
    <dbReference type="NCBI Taxonomy" id="3048010"/>
    <lineage>
        <taxon>Bacteria</taxon>
        <taxon>Pseudomonadati</taxon>
        <taxon>Bacteroidota</taxon>
        <taxon>Cytophagia</taxon>
        <taxon>Cytophagales</taxon>
        <taxon>Rhodocytophagaceae</taxon>
        <taxon>Xanthocytophaga</taxon>
    </lineage>
</organism>
<dbReference type="SUPFAM" id="SSF49464">
    <property type="entry name" value="Carboxypeptidase regulatory domain-like"/>
    <property type="match status" value="1"/>
</dbReference>
<comment type="caution">
    <text evidence="6">The sequence shown here is derived from an EMBL/GenBank/DDBJ whole genome shotgun (WGS) entry which is preliminary data.</text>
</comment>
<accession>A0AAE3RBC5</accession>
<proteinExistence type="predicted"/>
<keyword evidence="3" id="KW-0998">Cell outer membrane</keyword>
<dbReference type="Gene3D" id="2.60.40.1120">
    <property type="entry name" value="Carboxypeptidase-like, regulatory domain"/>
    <property type="match status" value="1"/>
</dbReference>
<evidence type="ECO:0000256" key="1">
    <source>
        <dbReference type="ARBA" id="ARBA00004442"/>
    </source>
</evidence>
<dbReference type="Gene3D" id="2.40.170.20">
    <property type="entry name" value="TonB-dependent receptor, beta-barrel domain"/>
    <property type="match status" value="1"/>
</dbReference>
<dbReference type="EMBL" id="JASJOU010000011">
    <property type="protein sequence ID" value="MDJ1504278.1"/>
    <property type="molecule type" value="Genomic_DNA"/>
</dbReference>
<sequence>MKQLICMGILCWMAQAALAQKITVKGNISDTTGKSLEFATIMLMQPTDSSLVSFTRSEENGSFELKSVPAGSYLFKVTFIGLKPYIRQIAVDGTSDMDLGSIRMRPVSNELDEVTIKGERTPVTIKKDTIEYNAGSFKTKPNGTVEDMIKKMPGIEVQSDGTVKAQGETVKRVTVNGKEFFGRDPKIATRNLPADAIDKVQVYDKKSDQASFSGIDDGQREKTINLELKDKDKKLNFGTFMAGGGTTQRFETKANYNYFDKKAQFSFLGMGNNTNQQGFSMDDYLNFTGAAQRMASGGTVRIEVNSDNTDGVPLSFGNNVYGVMKNWASGINFNNQPSKKTELNGSYFFNLLNHTFEQSLTRQNFYPGSTFTSLQKNNQNNDNTNHRLNLTLEHKFDSVNSLKWTSYASYNQTTSRVNSQSQTFKESDSLQNESNRINYRNGDALNLNTNLLLRHRFRKKGRTISGNLNLLHTGSNSTGDLQAQNTFYGDTTQLFSIHQTNDQTSQTTNYGVNFSYTEPIARRKYLEVNYTYQKKQNAVNRKVYDIENENEALNTLLSNHFKSDFTYNRIGMNFRVNQKKYSFAIGLNGQQSVLNGQLLSRDTSINRTFQNLLPVARLNYDFSTSRHLSFGYETDVQEPSLTQLQPVIDNSDPLNISMGNPRLRPEYSHRWRANYIAFNPANFSSFFSMANIVYTTNKIVYAQSIDANLVRTVMPVNTKEYLSAMADASFGFRIKPINSRINLGTSMTYNKGVNVLNDQQSGVEQYTQGGNIFYDYRFKEIFDLSLGANVSYQQTKYEFNKDQNQAFLNETYTAEANATLLKNFQLNTTLNYYIYHSLTNAFNQQVPVWNVSLSRLFLKNKRGELKISCINLLDRSLGVNQRSSVNYLEQERISSLGRYFMLSFTYSLNKAFNPTAGGRGMMRIRRG</sequence>
<evidence type="ECO:0000259" key="5">
    <source>
        <dbReference type="Pfam" id="PF14905"/>
    </source>
</evidence>
<evidence type="ECO:0000313" key="7">
    <source>
        <dbReference type="Proteomes" id="UP001232063"/>
    </source>
</evidence>
<feature type="domain" description="Outer membrane protein beta-barrel" evidence="5">
    <location>
        <begin position="455"/>
        <end position="753"/>
    </location>
</feature>
<reference evidence="6" key="1">
    <citation type="submission" date="2023-05" db="EMBL/GenBank/DDBJ databases">
        <authorList>
            <person name="Zhang X."/>
        </authorList>
    </citation>
    <scope>NUCLEOTIDE SEQUENCE</scope>
    <source>
        <strain evidence="6">BD1B2-1</strain>
    </source>
</reference>
<dbReference type="InterPro" id="IPR008969">
    <property type="entry name" value="CarboxyPept-like_regulatory"/>
</dbReference>